<gene>
    <name evidence="1" type="ORF">HY730_06155</name>
</gene>
<dbReference type="AlphaFoldDB" id="A0A933GM48"/>
<dbReference type="PANTHER" id="PTHR22642:SF2">
    <property type="entry name" value="PROTEIN LONG AFTER FAR-RED 3"/>
    <property type="match status" value="1"/>
</dbReference>
<protein>
    <recommendedName>
        <fullName evidence="3">Amidohydrolase</fullName>
    </recommendedName>
</protein>
<dbReference type="SUPFAM" id="SSF51338">
    <property type="entry name" value="Composite domain of metallo-dependent hydrolases"/>
    <property type="match status" value="1"/>
</dbReference>
<accession>A0A933GM48</accession>
<dbReference type="Gene3D" id="3.20.20.140">
    <property type="entry name" value="Metal-dependent hydrolases"/>
    <property type="match status" value="1"/>
</dbReference>
<name>A0A933GM48_UNCTE</name>
<proteinExistence type="predicted"/>
<comment type="caution">
    <text evidence="1">The sequence shown here is derived from an EMBL/GenBank/DDBJ whole genome shotgun (WGS) entry which is preliminary data.</text>
</comment>
<dbReference type="Proteomes" id="UP000772181">
    <property type="component" value="Unassembled WGS sequence"/>
</dbReference>
<dbReference type="Gene3D" id="3.10.310.70">
    <property type="match status" value="1"/>
</dbReference>
<dbReference type="Gene3D" id="2.30.40.10">
    <property type="entry name" value="Urease, subunit C, domain 1"/>
    <property type="match status" value="1"/>
</dbReference>
<dbReference type="InterPro" id="IPR011059">
    <property type="entry name" value="Metal-dep_hydrolase_composite"/>
</dbReference>
<dbReference type="GO" id="GO:0016810">
    <property type="term" value="F:hydrolase activity, acting on carbon-nitrogen (but not peptide) bonds"/>
    <property type="evidence" value="ECO:0007669"/>
    <property type="project" value="InterPro"/>
</dbReference>
<reference evidence="1" key="1">
    <citation type="submission" date="2020-07" db="EMBL/GenBank/DDBJ databases">
        <title>Huge and variable diversity of episymbiotic CPR bacteria and DPANN archaea in groundwater ecosystems.</title>
        <authorList>
            <person name="He C.Y."/>
            <person name="Keren R."/>
            <person name="Whittaker M."/>
            <person name="Farag I.F."/>
            <person name="Doudna J."/>
            <person name="Cate J.H.D."/>
            <person name="Banfield J.F."/>
        </authorList>
    </citation>
    <scope>NUCLEOTIDE SEQUENCE</scope>
    <source>
        <strain evidence="1">NC_groundwater_1482_Ag_S-0.65um_47_24</strain>
    </source>
</reference>
<dbReference type="PANTHER" id="PTHR22642">
    <property type="entry name" value="IMIDAZOLONEPROPIONASE"/>
    <property type="match status" value="1"/>
</dbReference>
<feature type="non-terminal residue" evidence="1">
    <location>
        <position position="114"/>
    </location>
</feature>
<evidence type="ECO:0008006" key="3">
    <source>
        <dbReference type="Google" id="ProtNLM"/>
    </source>
</evidence>
<organism evidence="1 2">
    <name type="scientific">Tectimicrobiota bacterium</name>
    <dbReference type="NCBI Taxonomy" id="2528274"/>
    <lineage>
        <taxon>Bacteria</taxon>
        <taxon>Pseudomonadati</taxon>
        <taxon>Nitrospinota/Tectimicrobiota group</taxon>
        <taxon>Candidatus Tectimicrobiota</taxon>
    </lineage>
</organism>
<dbReference type="EMBL" id="JACQWF010000274">
    <property type="protein sequence ID" value="MBI4595946.1"/>
    <property type="molecule type" value="Genomic_DNA"/>
</dbReference>
<evidence type="ECO:0000313" key="1">
    <source>
        <dbReference type="EMBL" id="MBI4595946.1"/>
    </source>
</evidence>
<evidence type="ECO:0000313" key="2">
    <source>
        <dbReference type="Proteomes" id="UP000772181"/>
    </source>
</evidence>
<sequence length="114" mass="12552">MKSCGKITKDQKSQEPFLPEERQVLVHGGAIYTLDENNPKPEALVIERGRVVAAGDRKSMRDRAGADAIDLELQGYVAMPGLVDTHPHLLHYGIIEEPLVDVVDAKSHDDIVGR</sequence>